<evidence type="ECO:0000313" key="2">
    <source>
        <dbReference type="EMBL" id="MBK3495952.1"/>
    </source>
</evidence>
<dbReference type="RefSeq" id="WP_200749518.1">
    <property type="nucleotide sequence ID" value="NZ_JAEOAH010000022.1"/>
</dbReference>
<protein>
    <submittedName>
        <fullName evidence="2">Uncharacterized protein</fullName>
    </submittedName>
</protein>
<gene>
    <name evidence="2" type="ORF">JFL43_13995</name>
</gene>
<organism evidence="2 3">
    <name type="scientific">Viridibacillus soli</name>
    <dbReference type="NCBI Taxonomy" id="2798301"/>
    <lineage>
        <taxon>Bacteria</taxon>
        <taxon>Bacillati</taxon>
        <taxon>Bacillota</taxon>
        <taxon>Bacilli</taxon>
        <taxon>Bacillales</taxon>
        <taxon>Caryophanaceae</taxon>
        <taxon>Viridibacillus</taxon>
    </lineage>
</organism>
<feature type="compositionally biased region" description="Basic and acidic residues" evidence="1">
    <location>
        <begin position="1"/>
        <end position="25"/>
    </location>
</feature>
<reference evidence="2 3" key="1">
    <citation type="submission" date="2020-12" db="EMBL/GenBank/DDBJ databases">
        <title>YIM B01967 draft genome.</title>
        <authorList>
            <person name="Yan X."/>
        </authorList>
    </citation>
    <scope>NUCLEOTIDE SEQUENCE [LARGE SCALE GENOMIC DNA]</scope>
    <source>
        <strain evidence="2 3">YIM B01967</strain>
    </source>
</reference>
<sequence length="54" mass="5650">MAVRDRDGDRDGGRDGGHDGGHDSDTDPGSCCSISKESPPFNGVDTITCDKLKV</sequence>
<name>A0ABS1H958_9BACL</name>
<proteinExistence type="predicted"/>
<comment type="caution">
    <text evidence="2">The sequence shown here is derived from an EMBL/GenBank/DDBJ whole genome shotgun (WGS) entry which is preliminary data.</text>
</comment>
<accession>A0ABS1H958</accession>
<dbReference type="Proteomes" id="UP000618943">
    <property type="component" value="Unassembled WGS sequence"/>
</dbReference>
<evidence type="ECO:0000256" key="1">
    <source>
        <dbReference type="SAM" id="MobiDB-lite"/>
    </source>
</evidence>
<keyword evidence="3" id="KW-1185">Reference proteome</keyword>
<evidence type="ECO:0000313" key="3">
    <source>
        <dbReference type="Proteomes" id="UP000618943"/>
    </source>
</evidence>
<feature type="region of interest" description="Disordered" evidence="1">
    <location>
        <begin position="1"/>
        <end position="45"/>
    </location>
</feature>
<dbReference type="EMBL" id="JAEOAH010000022">
    <property type="protein sequence ID" value="MBK3495952.1"/>
    <property type="molecule type" value="Genomic_DNA"/>
</dbReference>